<dbReference type="InterPro" id="IPR003593">
    <property type="entry name" value="AAA+_ATPase"/>
</dbReference>
<dbReference type="Gene3D" id="1.10.10.10">
    <property type="entry name" value="Winged helix-like DNA-binding domain superfamily/Winged helix DNA-binding domain"/>
    <property type="match status" value="1"/>
</dbReference>
<evidence type="ECO:0000313" key="4">
    <source>
        <dbReference type="Proteomes" id="UP000652763"/>
    </source>
</evidence>
<dbReference type="Gene3D" id="3.40.50.300">
    <property type="entry name" value="P-loop containing nucleotide triphosphate hydrolases"/>
    <property type="match status" value="1"/>
</dbReference>
<dbReference type="SMART" id="SM00382">
    <property type="entry name" value="AAA"/>
    <property type="match status" value="1"/>
</dbReference>
<dbReference type="InterPro" id="IPR016032">
    <property type="entry name" value="Sig_transdc_resp-reg_C-effctor"/>
</dbReference>
<dbReference type="SUPFAM" id="SSF52540">
    <property type="entry name" value="P-loop containing nucleoside triphosphate hydrolases"/>
    <property type="match status" value="1"/>
</dbReference>
<name>A0ABR8YFT7_9MICC</name>
<feature type="domain" description="HTH luxR-type" evidence="2">
    <location>
        <begin position="794"/>
        <end position="851"/>
    </location>
</feature>
<organism evidence="3 4">
    <name type="scientific">Arthrobacter pullicola</name>
    <dbReference type="NCBI Taxonomy" id="2762224"/>
    <lineage>
        <taxon>Bacteria</taxon>
        <taxon>Bacillati</taxon>
        <taxon>Actinomycetota</taxon>
        <taxon>Actinomycetes</taxon>
        <taxon>Micrococcales</taxon>
        <taxon>Micrococcaceae</taxon>
        <taxon>Arthrobacter</taxon>
    </lineage>
</organism>
<dbReference type="InterPro" id="IPR036388">
    <property type="entry name" value="WH-like_DNA-bd_sf"/>
</dbReference>
<evidence type="ECO:0000313" key="3">
    <source>
        <dbReference type="EMBL" id="MBD8043096.1"/>
    </source>
</evidence>
<dbReference type="InterPro" id="IPR027417">
    <property type="entry name" value="P-loop_NTPase"/>
</dbReference>
<dbReference type="Pfam" id="PF00196">
    <property type="entry name" value="GerE"/>
    <property type="match status" value="1"/>
</dbReference>
<comment type="caution">
    <text evidence="3">The sequence shown here is derived from an EMBL/GenBank/DDBJ whole genome shotgun (WGS) entry which is preliminary data.</text>
</comment>
<dbReference type="EMBL" id="JACSQC010000002">
    <property type="protein sequence ID" value="MBD8043096.1"/>
    <property type="molecule type" value="Genomic_DNA"/>
</dbReference>
<proteinExistence type="predicted"/>
<dbReference type="Pfam" id="PF13191">
    <property type="entry name" value="AAA_16"/>
    <property type="match status" value="1"/>
</dbReference>
<accession>A0ABR8YFT7</accession>
<evidence type="ECO:0000259" key="1">
    <source>
        <dbReference type="SMART" id="SM00382"/>
    </source>
</evidence>
<dbReference type="SUPFAM" id="SSF46894">
    <property type="entry name" value="C-terminal effector domain of the bipartite response regulators"/>
    <property type="match status" value="1"/>
</dbReference>
<feature type="domain" description="AAA+ ATPase" evidence="1">
    <location>
        <begin position="7"/>
        <end position="148"/>
    </location>
</feature>
<gene>
    <name evidence="3" type="ORF">H9638_04640</name>
</gene>
<reference evidence="3 4" key="1">
    <citation type="submission" date="2020-08" db="EMBL/GenBank/DDBJ databases">
        <title>A Genomic Blueprint of the Chicken Gut Microbiome.</title>
        <authorList>
            <person name="Gilroy R."/>
            <person name="Ravi A."/>
            <person name="Getino M."/>
            <person name="Pursley I."/>
            <person name="Horton D.L."/>
            <person name="Alikhan N.-F."/>
            <person name="Baker D."/>
            <person name="Gharbi K."/>
            <person name="Hall N."/>
            <person name="Watson M."/>
            <person name="Adriaenssens E.M."/>
            <person name="Foster-Nyarko E."/>
            <person name="Jarju S."/>
            <person name="Secka A."/>
            <person name="Antonio M."/>
            <person name="Oren A."/>
            <person name="Chaudhuri R."/>
            <person name="La Ragione R.M."/>
            <person name="Hildebrand F."/>
            <person name="Pallen M.J."/>
        </authorList>
    </citation>
    <scope>NUCLEOTIDE SEQUENCE [LARGE SCALE GENOMIC DNA]</scope>
    <source>
        <strain evidence="3 4">Sa2BUA2</strain>
    </source>
</reference>
<dbReference type="InterPro" id="IPR000792">
    <property type="entry name" value="Tscrpt_reg_LuxR_C"/>
</dbReference>
<keyword evidence="4" id="KW-1185">Reference proteome</keyword>
<dbReference type="InterPro" id="IPR041664">
    <property type="entry name" value="AAA_16"/>
</dbReference>
<dbReference type="SMART" id="SM00421">
    <property type="entry name" value="HTH_LUXR"/>
    <property type="match status" value="1"/>
</dbReference>
<dbReference type="Proteomes" id="UP000652763">
    <property type="component" value="Unassembled WGS sequence"/>
</dbReference>
<evidence type="ECO:0000259" key="2">
    <source>
        <dbReference type="SMART" id="SM00421"/>
    </source>
</evidence>
<sequence>MLEAVELSGGAVIVGREGIGKTALVNHVAAAVTDRFHVVYVRGSTVSARSSYGALGWLLSDLPEGILDNPVQVLAELKTYLRHRAAGKPVLLVLDNAHELDPQSQMVTAQLAGQQAVTLLATTPDLLRCGEGLVRLWSDGVLRRTDLGPLENPDARALMETVAGGRLSALAVRTVWADTQGNPLFTSLLCRDQIAAGRIQHRGGTWTLTGPLTYAGEISDWMESWYRSLPAPERRVIELASLCPGIPVGTLLDVADPDAVDALEERDVLRVSPQSGSVYVRERLYARLVARLVPVGRSFDLWHDLLATGPDLERFPDTAAKAYASWSAASGARLAPGLARRAGAAAIAAGDPEAALKISEAVPDYRSNPEVMLERGRALAALARIQEAEAELEAVVLLGEPATTVAAHLELALARCTLPHPAAAPATSITAAENAAAALPADSRKSAGQCAVVIRAALAVREAEPRLLPQGLERIWEDRSVAEAIRLMAGAAHAQALAMAGRSDAAAAAAGRLWNDLQSAEYLPHLHGGEILTGSISAYILCGDFTTALEVITKATGLRYLDAHLDSWAELPAGIVHALSGRADAALAYLIPACRQLESKDPADLLPLAYAAAAYCYAVKQDWDRMRETLVAAPAFRGRPATSVLAVTKYFRTAAALEGKPAAGAARPLVVQGREAQRRGSFAEAVLCYGAAAIAGDRTAAGLLAAVSASGTGDAARMYQQLAAGLQQQNGPLLLDAAGRAVHLGNYGLGYKAAQAAHDAAAAAQDREMVRRSRVMANECYRYLADAHSIGHRLGQLSEFERDLAVRAADGESSIRLGSALHLSSRTIDWHLGRIFQKLHVSGRSELRRLLGGQVIGVEKGDAKPSGK</sequence>
<protein>
    <submittedName>
        <fullName evidence="3">AAA family ATPase</fullName>
    </submittedName>
</protein>